<dbReference type="SUPFAM" id="SSF48179">
    <property type="entry name" value="6-phosphogluconate dehydrogenase C-terminal domain-like"/>
    <property type="match status" value="1"/>
</dbReference>
<reference evidence="6" key="1">
    <citation type="submission" date="2018-06" db="EMBL/GenBank/DDBJ databases">
        <authorList>
            <person name="Zhirakovskaya E."/>
        </authorList>
    </citation>
    <scope>NUCLEOTIDE SEQUENCE</scope>
</reference>
<keyword evidence="2" id="KW-0521">NADP</keyword>
<name>A0A3B0SP71_9ZZZZ</name>
<proteinExistence type="inferred from homology"/>
<dbReference type="PANTHER" id="PTHR21708">
    <property type="entry name" value="PROBABLE 2-DEHYDROPANTOATE 2-REDUCTASE"/>
    <property type="match status" value="1"/>
</dbReference>
<dbReference type="InterPro" id="IPR051402">
    <property type="entry name" value="KPR-Related"/>
</dbReference>
<dbReference type="AlphaFoldDB" id="A0A3B0SP71"/>
<dbReference type="GO" id="GO:0015940">
    <property type="term" value="P:pantothenate biosynthetic process"/>
    <property type="evidence" value="ECO:0007669"/>
    <property type="project" value="InterPro"/>
</dbReference>
<keyword evidence="3" id="KW-0560">Oxidoreductase</keyword>
<dbReference type="InterPro" id="IPR013752">
    <property type="entry name" value="KPA_reductase"/>
</dbReference>
<dbReference type="GO" id="GO:0008677">
    <property type="term" value="F:2-dehydropantoate 2-reductase activity"/>
    <property type="evidence" value="ECO:0007669"/>
    <property type="project" value="InterPro"/>
</dbReference>
<dbReference type="InterPro" id="IPR013332">
    <property type="entry name" value="KPR_N"/>
</dbReference>
<organism evidence="6">
    <name type="scientific">hydrothermal vent metagenome</name>
    <dbReference type="NCBI Taxonomy" id="652676"/>
    <lineage>
        <taxon>unclassified sequences</taxon>
        <taxon>metagenomes</taxon>
        <taxon>ecological metagenomes</taxon>
    </lineage>
</organism>
<dbReference type="InterPro" id="IPR036291">
    <property type="entry name" value="NAD(P)-bd_dom_sf"/>
</dbReference>
<comment type="similarity">
    <text evidence="1">Belongs to the ketopantoate reductase family.</text>
</comment>
<dbReference type="NCBIfam" id="TIGR00745">
    <property type="entry name" value="apbA_panE"/>
    <property type="match status" value="1"/>
</dbReference>
<feature type="domain" description="Ketopantoate reductase C-terminal" evidence="5">
    <location>
        <begin position="199"/>
        <end position="319"/>
    </location>
</feature>
<dbReference type="Gene3D" id="3.40.50.720">
    <property type="entry name" value="NAD(P)-binding Rossmann-like Domain"/>
    <property type="match status" value="1"/>
</dbReference>
<sequence length="324" mass="36241">MTVFPMMPMSLTWSKRVKTHYGIIGFGPVGRVFAAHLAQNGHRVSVLYRNPNVAIAMRGHPLEIEGKVTASAQITDLYSNMQEFLDTGMDVILLCTKSSDSPAVLENIKSLNYREDIVFLSCQNGLDTEHQISDVFGPGHTLRMSVNMGCGKSSENVVRVTFAMSHYLSLMPDIDAELIHRIAADFTESGVDLIVREDYRTEVFKKALLNSSLGSLCALTRHTMSNVMNREYMRGMVAQIVSEGIRIAQAMNINIKDDFLDDALSYLENGGNHKPSILIDIENNKVTENEYMCGRLTRYAEQYGVEVTLIPIIYNLIKTTETTK</sequence>
<dbReference type="Pfam" id="PF08546">
    <property type="entry name" value="ApbA_C"/>
    <property type="match status" value="1"/>
</dbReference>
<evidence type="ECO:0000259" key="4">
    <source>
        <dbReference type="Pfam" id="PF02558"/>
    </source>
</evidence>
<evidence type="ECO:0000256" key="1">
    <source>
        <dbReference type="ARBA" id="ARBA00007870"/>
    </source>
</evidence>
<evidence type="ECO:0000313" key="6">
    <source>
        <dbReference type="EMBL" id="VAW06250.1"/>
    </source>
</evidence>
<evidence type="ECO:0000256" key="3">
    <source>
        <dbReference type="ARBA" id="ARBA00023002"/>
    </source>
</evidence>
<gene>
    <name evidence="6" type="ORF">MNBD_ALPHA01-36</name>
</gene>
<dbReference type="Gene3D" id="1.10.1040.10">
    <property type="entry name" value="N-(1-d-carboxylethyl)-l-norvaline Dehydrogenase, domain 2"/>
    <property type="match status" value="1"/>
</dbReference>
<dbReference type="GO" id="GO:0005737">
    <property type="term" value="C:cytoplasm"/>
    <property type="evidence" value="ECO:0007669"/>
    <property type="project" value="TreeGrafter"/>
</dbReference>
<dbReference type="InterPro" id="IPR013328">
    <property type="entry name" value="6PGD_dom2"/>
</dbReference>
<feature type="domain" description="Ketopantoate reductase N-terminal" evidence="4">
    <location>
        <begin position="22"/>
        <end position="162"/>
    </location>
</feature>
<dbReference type="InterPro" id="IPR008927">
    <property type="entry name" value="6-PGluconate_DH-like_C_sf"/>
</dbReference>
<dbReference type="SUPFAM" id="SSF51735">
    <property type="entry name" value="NAD(P)-binding Rossmann-fold domains"/>
    <property type="match status" value="1"/>
</dbReference>
<accession>A0A3B0SP71</accession>
<dbReference type="EMBL" id="UOEJ01000233">
    <property type="protein sequence ID" value="VAW06250.1"/>
    <property type="molecule type" value="Genomic_DNA"/>
</dbReference>
<evidence type="ECO:0008006" key="7">
    <source>
        <dbReference type="Google" id="ProtNLM"/>
    </source>
</evidence>
<evidence type="ECO:0000256" key="2">
    <source>
        <dbReference type="ARBA" id="ARBA00022857"/>
    </source>
</evidence>
<protein>
    <recommendedName>
        <fullName evidence="7">2-dehydropantoate 2-reductase</fullName>
    </recommendedName>
</protein>
<dbReference type="PANTHER" id="PTHR21708:SF26">
    <property type="entry name" value="2-DEHYDROPANTOATE 2-REDUCTASE"/>
    <property type="match status" value="1"/>
</dbReference>
<evidence type="ECO:0000259" key="5">
    <source>
        <dbReference type="Pfam" id="PF08546"/>
    </source>
</evidence>
<dbReference type="InterPro" id="IPR003710">
    <property type="entry name" value="ApbA"/>
</dbReference>
<dbReference type="Pfam" id="PF02558">
    <property type="entry name" value="ApbA"/>
    <property type="match status" value="1"/>
</dbReference>